<keyword evidence="3" id="KW-1185">Reference proteome</keyword>
<comment type="caution">
    <text evidence="2">The sequence shown here is derived from an EMBL/GenBank/DDBJ whole genome shotgun (WGS) entry which is preliminary data.</text>
</comment>
<evidence type="ECO:0000256" key="1">
    <source>
        <dbReference type="SAM" id="MobiDB-lite"/>
    </source>
</evidence>
<feature type="region of interest" description="Disordered" evidence="1">
    <location>
        <begin position="1"/>
        <end position="46"/>
    </location>
</feature>
<feature type="compositionally biased region" description="Polar residues" evidence="1">
    <location>
        <begin position="36"/>
        <end position="46"/>
    </location>
</feature>
<dbReference type="Proteomes" id="UP000295547">
    <property type="component" value="Unassembled WGS sequence"/>
</dbReference>
<proteinExistence type="predicted"/>
<organism evidence="2 3">
    <name type="scientific">Rhizobium azibense</name>
    <dbReference type="NCBI Taxonomy" id="1136135"/>
    <lineage>
        <taxon>Bacteria</taxon>
        <taxon>Pseudomonadati</taxon>
        <taxon>Pseudomonadota</taxon>
        <taxon>Alphaproteobacteria</taxon>
        <taxon>Hyphomicrobiales</taxon>
        <taxon>Rhizobiaceae</taxon>
        <taxon>Rhizobium/Agrobacterium group</taxon>
        <taxon>Rhizobium</taxon>
    </lineage>
</organism>
<reference evidence="2 3" key="1">
    <citation type="submission" date="2019-03" db="EMBL/GenBank/DDBJ databases">
        <title>Genomic Encyclopedia of Type Strains, Phase IV (KMG-V): Genome sequencing to study the core and pangenomes of soil and plant-associated prokaryotes.</title>
        <authorList>
            <person name="Whitman W."/>
        </authorList>
    </citation>
    <scope>NUCLEOTIDE SEQUENCE [LARGE SCALE GENOMIC DNA]</scope>
    <source>
        <strain evidence="2 3">Gr42</strain>
    </source>
</reference>
<evidence type="ECO:0000313" key="2">
    <source>
        <dbReference type="EMBL" id="TCU14155.1"/>
    </source>
</evidence>
<name>A0A4V2V8P8_9HYPH</name>
<dbReference type="EMBL" id="SMBJ01000028">
    <property type="protein sequence ID" value="TCU14155.1"/>
    <property type="molecule type" value="Genomic_DNA"/>
</dbReference>
<gene>
    <name evidence="2" type="ORF">EV130_1289</name>
</gene>
<feature type="compositionally biased region" description="Polar residues" evidence="1">
    <location>
        <begin position="9"/>
        <end position="23"/>
    </location>
</feature>
<evidence type="ECO:0000313" key="3">
    <source>
        <dbReference type="Proteomes" id="UP000295547"/>
    </source>
</evidence>
<sequence length="96" mass="10723">MANVELQKALSSANQAPRHSSGSFLRLLQEPRRIKPNTSFNTFGSPQKLNNHYPILPILGFSKVNGAVGMRDGVLPTAKSYMNTNDSMSFQREHYD</sequence>
<protein>
    <submittedName>
        <fullName evidence="2">Uncharacterized protein</fullName>
    </submittedName>
</protein>
<dbReference type="AlphaFoldDB" id="A0A4V2V8P8"/>
<accession>A0A4V2V8P8</accession>